<accession>A0A4V3DJS3</accession>
<evidence type="ECO:0000313" key="2">
    <source>
        <dbReference type="EMBL" id="TDR30944.1"/>
    </source>
</evidence>
<gene>
    <name evidence="2" type="ORF">DES43_13811</name>
</gene>
<dbReference type="AlphaFoldDB" id="A0A4V3DJS3"/>
<name>A0A4V3DJS3_9HYPH</name>
<protein>
    <submittedName>
        <fullName evidence="2">Uncharacterized protein</fullName>
    </submittedName>
</protein>
<sequence length="58" mass="6622">MLPESGNHFRDSDMRENDSLKRGQATWKTAARFRLSARPQLPAPIVPDIGWCLSRAIR</sequence>
<organism evidence="2 3">
    <name type="scientific">Aquamicrobium defluvii</name>
    <dbReference type="NCBI Taxonomy" id="69279"/>
    <lineage>
        <taxon>Bacteria</taxon>
        <taxon>Pseudomonadati</taxon>
        <taxon>Pseudomonadota</taxon>
        <taxon>Alphaproteobacteria</taxon>
        <taxon>Hyphomicrobiales</taxon>
        <taxon>Phyllobacteriaceae</taxon>
        <taxon>Aquamicrobium</taxon>
    </lineage>
</organism>
<dbReference type="EMBL" id="SNZF01000038">
    <property type="protein sequence ID" value="TDR30944.1"/>
    <property type="molecule type" value="Genomic_DNA"/>
</dbReference>
<feature type="compositionally biased region" description="Basic and acidic residues" evidence="1">
    <location>
        <begin position="7"/>
        <end position="21"/>
    </location>
</feature>
<dbReference type="Proteomes" id="UP000294958">
    <property type="component" value="Unassembled WGS sequence"/>
</dbReference>
<comment type="caution">
    <text evidence="2">The sequence shown here is derived from an EMBL/GenBank/DDBJ whole genome shotgun (WGS) entry which is preliminary data.</text>
</comment>
<feature type="region of interest" description="Disordered" evidence="1">
    <location>
        <begin position="1"/>
        <end position="23"/>
    </location>
</feature>
<evidence type="ECO:0000256" key="1">
    <source>
        <dbReference type="SAM" id="MobiDB-lite"/>
    </source>
</evidence>
<keyword evidence="3" id="KW-1185">Reference proteome</keyword>
<evidence type="ECO:0000313" key="3">
    <source>
        <dbReference type="Proteomes" id="UP000294958"/>
    </source>
</evidence>
<reference evidence="2 3" key="1">
    <citation type="submission" date="2019-03" db="EMBL/GenBank/DDBJ databases">
        <title>Genomic Encyclopedia of Type Strains, Phase IV (KMG-IV): sequencing the most valuable type-strain genomes for metagenomic binning, comparative biology and taxonomic classification.</title>
        <authorList>
            <person name="Goeker M."/>
        </authorList>
    </citation>
    <scope>NUCLEOTIDE SEQUENCE [LARGE SCALE GENOMIC DNA]</scope>
    <source>
        <strain evidence="2 3">DSM 11603</strain>
    </source>
</reference>
<proteinExistence type="predicted"/>